<name>A0A9P1BWG4_9DINO</name>
<reference evidence="3 4" key="2">
    <citation type="submission" date="2024-05" db="EMBL/GenBank/DDBJ databases">
        <authorList>
            <person name="Chen Y."/>
            <person name="Shah S."/>
            <person name="Dougan E. K."/>
            <person name="Thang M."/>
            <person name="Chan C."/>
        </authorList>
    </citation>
    <scope>NUCLEOTIDE SEQUENCE [LARGE SCALE GENOMIC DNA]</scope>
</reference>
<proteinExistence type="predicted"/>
<sequence length="177" mass="19968">MLPDIKLSARHDRSAETTSATLETFEQSLQARSARSTGARRSKGRIASTLEKWLESVRRAAPLAAGSFERLYVQQEALAWLCDLLPTYRPFLDGVLEELTVTLKHLEDRSTENQKLKSQLRHVSGQLQTQQLLHELQLAEAWSVARTAQQTPSPERPERAGSPKKEAFFATGRRGTW</sequence>
<dbReference type="EMBL" id="CAMXCT010000582">
    <property type="protein sequence ID" value="CAI3980754.1"/>
    <property type="molecule type" value="Genomic_DNA"/>
</dbReference>
<evidence type="ECO:0000313" key="2">
    <source>
        <dbReference type="EMBL" id="CAI3980754.1"/>
    </source>
</evidence>
<keyword evidence="4" id="KW-1185">Reference proteome</keyword>
<accession>A0A9P1BWG4</accession>
<reference evidence="2" key="1">
    <citation type="submission" date="2022-10" db="EMBL/GenBank/DDBJ databases">
        <authorList>
            <person name="Chen Y."/>
            <person name="Dougan E. K."/>
            <person name="Chan C."/>
            <person name="Rhodes N."/>
            <person name="Thang M."/>
        </authorList>
    </citation>
    <scope>NUCLEOTIDE SEQUENCE</scope>
</reference>
<dbReference type="EMBL" id="CAMXCT020000582">
    <property type="protein sequence ID" value="CAL1134129.1"/>
    <property type="molecule type" value="Genomic_DNA"/>
</dbReference>
<dbReference type="Proteomes" id="UP001152797">
    <property type="component" value="Unassembled WGS sequence"/>
</dbReference>
<protein>
    <submittedName>
        <fullName evidence="3">Disulfide-bond oxidoreductase YghU</fullName>
    </submittedName>
</protein>
<feature type="region of interest" description="Disordered" evidence="1">
    <location>
        <begin position="145"/>
        <end position="177"/>
    </location>
</feature>
<comment type="caution">
    <text evidence="2">The sequence shown here is derived from an EMBL/GenBank/DDBJ whole genome shotgun (WGS) entry which is preliminary data.</text>
</comment>
<evidence type="ECO:0000313" key="3">
    <source>
        <dbReference type="EMBL" id="CAL4768066.1"/>
    </source>
</evidence>
<organism evidence="2">
    <name type="scientific">Cladocopium goreaui</name>
    <dbReference type="NCBI Taxonomy" id="2562237"/>
    <lineage>
        <taxon>Eukaryota</taxon>
        <taxon>Sar</taxon>
        <taxon>Alveolata</taxon>
        <taxon>Dinophyceae</taxon>
        <taxon>Suessiales</taxon>
        <taxon>Symbiodiniaceae</taxon>
        <taxon>Cladocopium</taxon>
    </lineage>
</organism>
<dbReference type="EMBL" id="CAMXCT030000582">
    <property type="protein sequence ID" value="CAL4768066.1"/>
    <property type="molecule type" value="Genomic_DNA"/>
</dbReference>
<gene>
    <name evidence="2" type="ORF">C1SCF055_LOCUS8612</name>
</gene>
<feature type="compositionally biased region" description="Basic and acidic residues" evidence="1">
    <location>
        <begin position="155"/>
        <end position="167"/>
    </location>
</feature>
<evidence type="ECO:0000313" key="4">
    <source>
        <dbReference type="Proteomes" id="UP001152797"/>
    </source>
</evidence>
<evidence type="ECO:0000256" key="1">
    <source>
        <dbReference type="SAM" id="MobiDB-lite"/>
    </source>
</evidence>
<dbReference type="AlphaFoldDB" id="A0A9P1BWG4"/>